<dbReference type="InterPro" id="IPR011989">
    <property type="entry name" value="ARM-like"/>
</dbReference>
<feature type="chain" id="PRO_5021978151" description="HEAT repeat protein" evidence="2">
    <location>
        <begin position="23"/>
        <end position="713"/>
    </location>
</feature>
<dbReference type="SMART" id="SM00567">
    <property type="entry name" value="EZ_HEAT"/>
    <property type="match status" value="5"/>
</dbReference>
<gene>
    <name evidence="3" type="ORF">Poly30_53540</name>
</gene>
<dbReference type="OrthoDB" id="225428at2"/>
<dbReference type="Proteomes" id="UP000320390">
    <property type="component" value="Chromosome"/>
</dbReference>
<dbReference type="Pfam" id="PF13646">
    <property type="entry name" value="HEAT_2"/>
    <property type="match status" value="1"/>
</dbReference>
<feature type="compositionally biased region" description="Gly residues" evidence="1">
    <location>
        <begin position="69"/>
        <end position="79"/>
    </location>
</feature>
<organism evidence="3 4">
    <name type="scientific">Saltatorellus ferox</name>
    <dbReference type="NCBI Taxonomy" id="2528018"/>
    <lineage>
        <taxon>Bacteria</taxon>
        <taxon>Pseudomonadati</taxon>
        <taxon>Planctomycetota</taxon>
        <taxon>Planctomycetia</taxon>
        <taxon>Planctomycetia incertae sedis</taxon>
        <taxon>Saltatorellus</taxon>
    </lineage>
</organism>
<keyword evidence="2" id="KW-0732">Signal</keyword>
<dbReference type="InterPro" id="IPR004155">
    <property type="entry name" value="PBS_lyase_HEAT"/>
</dbReference>
<evidence type="ECO:0000256" key="2">
    <source>
        <dbReference type="SAM" id="SignalP"/>
    </source>
</evidence>
<proteinExistence type="predicted"/>
<accession>A0A518F0D5</accession>
<name>A0A518F0D5_9BACT</name>
<reference evidence="3 4" key="1">
    <citation type="submission" date="2019-02" db="EMBL/GenBank/DDBJ databases">
        <title>Deep-cultivation of Planctomycetes and their phenomic and genomic characterization uncovers novel biology.</title>
        <authorList>
            <person name="Wiegand S."/>
            <person name="Jogler M."/>
            <person name="Boedeker C."/>
            <person name="Pinto D."/>
            <person name="Vollmers J."/>
            <person name="Rivas-Marin E."/>
            <person name="Kohn T."/>
            <person name="Peeters S.H."/>
            <person name="Heuer A."/>
            <person name="Rast P."/>
            <person name="Oberbeckmann S."/>
            <person name="Bunk B."/>
            <person name="Jeske O."/>
            <person name="Meyerdierks A."/>
            <person name="Storesund J.E."/>
            <person name="Kallscheuer N."/>
            <person name="Luecker S."/>
            <person name="Lage O.M."/>
            <person name="Pohl T."/>
            <person name="Merkel B.J."/>
            <person name="Hornburger P."/>
            <person name="Mueller R.-W."/>
            <person name="Bruemmer F."/>
            <person name="Labrenz M."/>
            <person name="Spormann A.M."/>
            <person name="Op den Camp H."/>
            <person name="Overmann J."/>
            <person name="Amann R."/>
            <person name="Jetten M.S.M."/>
            <person name="Mascher T."/>
            <person name="Medema M.H."/>
            <person name="Devos D.P."/>
            <person name="Kaster A.-K."/>
            <person name="Ovreas L."/>
            <person name="Rohde M."/>
            <person name="Galperin M.Y."/>
            <person name="Jogler C."/>
        </authorList>
    </citation>
    <scope>NUCLEOTIDE SEQUENCE [LARGE SCALE GENOMIC DNA]</scope>
    <source>
        <strain evidence="3 4">Poly30</strain>
    </source>
</reference>
<dbReference type="AlphaFoldDB" id="A0A518F0D5"/>
<dbReference type="RefSeq" id="WP_145204813.1">
    <property type="nucleotide sequence ID" value="NZ_CP036434.1"/>
</dbReference>
<evidence type="ECO:0008006" key="5">
    <source>
        <dbReference type="Google" id="ProtNLM"/>
    </source>
</evidence>
<dbReference type="EMBL" id="CP036434">
    <property type="protein sequence ID" value="QDV09794.1"/>
    <property type="molecule type" value="Genomic_DNA"/>
</dbReference>
<evidence type="ECO:0000313" key="4">
    <source>
        <dbReference type="Proteomes" id="UP000320390"/>
    </source>
</evidence>
<protein>
    <recommendedName>
        <fullName evidence="5">HEAT repeat protein</fullName>
    </recommendedName>
</protein>
<dbReference type="SUPFAM" id="SSF48371">
    <property type="entry name" value="ARM repeat"/>
    <property type="match status" value="2"/>
</dbReference>
<dbReference type="Gene3D" id="1.25.10.10">
    <property type="entry name" value="Leucine-rich Repeat Variant"/>
    <property type="match status" value="2"/>
</dbReference>
<sequence precursor="true">MIRFFVTSLAALLALAPPSASLQGSTGATGGPLGKGILCYGGPPAPEFPAGLPAEPKIGPPSKPAEGGSEAGDTGGLLGGASNPPRSPGPGAGPPIGTLDPLRWELWWRLERDEFLDLRDTVRRRHAMVTSGLSAVVRADRPPSRRMIDASVVPALLGVLSGEESDEMCQSALIALARIGGQGPIVGQGPFVGLGLGIEPALTAHLASRSQVVSETAALALGIFGEGTSFETLAELLDGTEAGAALLGRGEVPDRTRAFAAFGLGVLAFDTADVARQQEVAARLLDTLQTPSTSAEVPAAAMLALGQCKLPLAVTLPPAALRSHPDVEALVSSAGMARWLLTRLGTSERDSTITSPKERAFCLTTLAKFASDRDAALRDDVQRRLRTEASDRRRSSDVRSAALVALGELARSGKGEEDEASIRFLERMMATGQPMERRFAAMSLAQASARAGFGDDPFQSASAAAQLLRTQSRKGSCLERPWAALALGVQAFQLHQASAGAPGVPAPARVLLRRKELLAELANQRNVTTIGAYALGAALLHKGADPAARGKAGEVMLEAFRRIGEPEAKGYLALALGLVGHEPAKDALLDSLRESLSRPDLCWHLSVGLGLIGDVRLTPTLVEALIAAKSHGTRAAIAVSLGSIGDRRAVDPLLALVEDRSMPSATRSMAIVGVGILCEESALPWRNPMAHALPYSAMTSTLGGQYHAIFDIL</sequence>
<evidence type="ECO:0000313" key="3">
    <source>
        <dbReference type="EMBL" id="QDV09794.1"/>
    </source>
</evidence>
<dbReference type="InterPro" id="IPR016024">
    <property type="entry name" value="ARM-type_fold"/>
</dbReference>
<evidence type="ECO:0000256" key="1">
    <source>
        <dbReference type="SAM" id="MobiDB-lite"/>
    </source>
</evidence>
<keyword evidence="4" id="KW-1185">Reference proteome</keyword>
<feature type="signal peptide" evidence="2">
    <location>
        <begin position="1"/>
        <end position="22"/>
    </location>
</feature>
<feature type="region of interest" description="Disordered" evidence="1">
    <location>
        <begin position="48"/>
        <end position="96"/>
    </location>
</feature>